<reference evidence="2" key="1">
    <citation type="journal article" date="2014" name="Int. J. Syst. Evol. Microbiol.">
        <title>Complete genome sequence of Corynebacterium casei LMG S-19264T (=DSM 44701T), isolated from a smear-ripened cheese.</title>
        <authorList>
            <consortium name="US DOE Joint Genome Institute (JGI-PGF)"/>
            <person name="Walter F."/>
            <person name="Albersmeier A."/>
            <person name="Kalinowski J."/>
            <person name="Ruckert C."/>
        </authorList>
    </citation>
    <scope>NUCLEOTIDE SEQUENCE</scope>
    <source>
        <strain evidence="2">CGMCC 1.12997</strain>
    </source>
</reference>
<dbReference type="Proteomes" id="UP000647241">
    <property type="component" value="Unassembled WGS sequence"/>
</dbReference>
<comment type="caution">
    <text evidence="2">The sequence shown here is derived from an EMBL/GenBank/DDBJ whole genome shotgun (WGS) entry which is preliminary data.</text>
</comment>
<keyword evidence="3" id="KW-1185">Reference proteome</keyword>
<evidence type="ECO:0000313" key="2">
    <source>
        <dbReference type="EMBL" id="GGG76929.1"/>
    </source>
</evidence>
<dbReference type="RefSeq" id="WP_188553986.1">
    <property type="nucleotide sequence ID" value="NZ_BMGT01000002.1"/>
</dbReference>
<evidence type="ECO:0000256" key="1">
    <source>
        <dbReference type="SAM" id="SignalP"/>
    </source>
</evidence>
<feature type="chain" id="PRO_5037794044" evidence="1">
    <location>
        <begin position="24"/>
        <end position="266"/>
    </location>
</feature>
<organism evidence="2 3">
    <name type="scientific">Edaphobacter dinghuensis</name>
    <dbReference type="NCBI Taxonomy" id="1560005"/>
    <lineage>
        <taxon>Bacteria</taxon>
        <taxon>Pseudomonadati</taxon>
        <taxon>Acidobacteriota</taxon>
        <taxon>Terriglobia</taxon>
        <taxon>Terriglobales</taxon>
        <taxon>Acidobacteriaceae</taxon>
        <taxon>Edaphobacter</taxon>
    </lineage>
</organism>
<feature type="signal peptide" evidence="1">
    <location>
        <begin position="1"/>
        <end position="23"/>
    </location>
</feature>
<dbReference type="NCBIfam" id="TIGR03435">
    <property type="entry name" value="Soli_TIGR03435"/>
    <property type="match status" value="1"/>
</dbReference>
<proteinExistence type="predicted"/>
<dbReference type="AlphaFoldDB" id="A0A917HE60"/>
<reference evidence="2" key="2">
    <citation type="submission" date="2020-09" db="EMBL/GenBank/DDBJ databases">
        <authorList>
            <person name="Sun Q."/>
            <person name="Zhou Y."/>
        </authorList>
    </citation>
    <scope>NUCLEOTIDE SEQUENCE</scope>
    <source>
        <strain evidence="2">CGMCC 1.12997</strain>
    </source>
</reference>
<evidence type="ECO:0000313" key="3">
    <source>
        <dbReference type="Proteomes" id="UP000647241"/>
    </source>
</evidence>
<accession>A0A917HE60</accession>
<sequence length="266" mass="29169">MMRRVALAGFAAVLVFSASISTAQQPQQIKPLQFEVAAIRPGNPDSVSSWTGSSGRQFRMLNVPLKQWVKMGLSVSDYDLKAPSWLDSSKFDLNAELPSGPVDQKDLVEMMKALLIERFGLKWHEESQSVSGYELVTEKKVLAQPAGMLERMEGRHGTSSGPTLISGTNMSMSELAKALEQVLGKPVVDATHLSGGFDFKLMWRSSDAAELAAQQRYGKQYGIDVDNLPASVFTALREQLGLRLQGAKVPSKVVVVDKMNRQPTEN</sequence>
<protein>
    <submittedName>
        <fullName evidence="2">Uncharacterized protein</fullName>
    </submittedName>
</protein>
<name>A0A917HE60_9BACT</name>
<keyword evidence="1" id="KW-0732">Signal</keyword>
<gene>
    <name evidence="2" type="ORF">GCM10011585_19910</name>
</gene>
<dbReference type="EMBL" id="BMGT01000002">
    <property type="protein sequence ID" value="GGG76929.1"/>
    <property type="molecule type" value="Genomic_DNA"/>
</dbReference>
<dbReference type="Pfam" id="PF12543">
    <property type="entry name" value="DUF3738"/>
    <property type="match status" value="1"/>
</dbReference>
<dbReference type="InterPro" id="IPR017801">
    <property type="entry name" value="DUF3738"/>
</dbReference>